<sequence>MDLGSNELETTRKDEEVVVEDASNAETEKLEISDEEENEPETEAKKTLEYISVQKSREAMLNKMERDLIEEHNRELDDAIKHDKAVVAHTQSLIKPMEKVKNFNERRLATLKVKAMPYIPTF</sequence>
<dbReference type="EMBL" id="KK914620">
    <property type="protein sequence ID" value="KDP31528.1"/>
    <property type="molecule type" value="Genomic_DNA"/>
</dbReference>
<organism evidence="2 3">
    <name type="scientific">Jatropha curcas</name>
    <name type="common">Barbados nut</name>
    <dbReference type="NCBI Taxonomy" id="180498"/>
    <lineage>
        <taxon>Eukaryota</taxon>
        <taxon>Viridiplantae</taxon>
        <taxon>Streptophyta</taxon>
        <taxon>Embryophyta</taxon>
        <taxon>Tracheophyta</taxon>
        <taxon>Spermatophyta</taxon>
        <taxon>Magnoliopsida</taxon>
        <taxon>eudicotyledons</taxon>
        <taxon>Gunneridae</taxon>
        <taxon>Pentapetalae</taxon>
        <taxon>rosids</taxon>
        <taxon>fabids</taxon>
        <taxon>Malpighiales</taxon>
        <taxon>Euphorbiaceae</taxon>
        <taxon>Crotonoideae</taxon>
        <taxon>Jatropheae</taxon>
        <taxon>Jatropha</taxon>
    </lineage>
</organism>
<keyword evidence="3" id="KW-1185">Reference proteome</keyword>
<accession>A0A067K915</accession>
<protein>
    <submittedName>
        <fullName evidence="2">Uncharacterized protein</fullName>
    </submittedName>
</protein>
<feature type="region of interest" description="Disordered" evidence="1">
    <location>
        <begin position="1"/>
        <end position="44"/>
    </location>
</feature>
<evidence type="ECO:0000313" key="3">
    <source>
        <dbReference type="Proteomes" id="UP000027138"/>
    </source>
</evidence>
<name>A0A067K915_JATCU</name>
<dbReference type="Proteomes" id="UP000027138">
    <property type="component" value="Unassembled WGS sequence"/>
</dbReference>
<proteinExistence type="predicted"/>
<dbReference type="AlphaFoldDB" id="A0A067K915"/>
<evidence type="ECO:0000313" key="2">
    <source>
        <dbReference type="EMBL" id="KDP31528.1"/>
    </source>
</evidence>
<gene>
    <name evidence="2" type="ORF">JCGZ_15414</name>
</gene>
<reference evidence="2 3" key="1">
    <citation type="journal article" date="2014" name="PLoS ONE">
        <title>Global Analysis of Gene Expression Profiles in Physic Nut (Jatropha curcas L.) Seedlings Exposed to Salt Stress.</title>
        <authorList>
            <person name="Zhang L."/>
            <person name="Zhang C."/>
            <person name="Wu P."/>
            <person name="Chen Y."/>
            <person name="Li M."/>
            <person name="Jiang H."/>
            <person name="Wu G."/>
        </authorList>
    </citation>
    <scope>NUCLEOTIDE SEQUENCE [LARGE SCALE GENOMIC DNA]</scope>
    <source>
        <strain evidence="3">cv. GZQX0401</strain>
        <tissue evidence="2">Young leaves</tissue>
    </source>
</reference>
<evidence type="ECO:0000256" key="1">
    <source>
        <dbReference type="SAM" id="MobiDB-lite"/>
    </source>
</evidence>